<protein>
    <submittedName>
        <fullName evidence="1">Uncharacterized protein</fullName>
    </submittedName>
</protein>
<keyword evidence="2" id="KW-1185">Reference proteome</keyword>
<reference evidence="1" key="1">
    <citation type="submission" date="2022-04" db="EMBL/GenBank/DDBJ databases">
        <title>A functionally conserved STORR gene fusion in Papaver species that diverged 16.8 million years ago.</title>
        <authorList>
            <person name="Catania T."/>
        </authorList>
    </citation>
    <scope>NUCLEOTIDE SEQUENCE</scope>
    <source>
        <strain evidence="1">S-188037</strain>
    </source>
</reference>
<gene>
    <name evidence="1" type="ORF">MKW98_021009</name>
</gene>
<dbReference type="AlphaFoldDB" id="A0AAD4SMT2"/>
<comment type="caution">
    <text evidence="1">The sequence shown here is derived from an EMBL/GenBank/DDBJ whole genome shotgun (WGS) entry which is preliminary data.</text>
</comment>
<dbReference type="Proteomes" id="UP001202328">
    <property type="component" value="Unassembled WGS sequence"/>
</dbReference>
<proteinExistence type="predicted"/>
<evidence type="ECO:0000313" key="1">
    <source>
        <dbReference type="EMBL" id="KAI3912547.1"/>
    </source>
</evidence>
<dbReference type="EMBL" id="JAJJMB010009728">
    <property type="protein sequence ID" value="KAI3912547.1"/>
    <property type="molecule type" value="Genomic_DNA"/>
</dbReference>
<accession>A0AAD4SMT2</accession>
<sequence>MIRLRIIFPNCFSILLSFEQPSRLLNPRTFSTRKVVETNAGVVLLIVGCGDRRQSQSCSSCELKATKVEGKSIPIKLQLTYHFITRESAGRKSVGHIKVLSERRSVNKG</sequence>
<organism evidence="1 2">
    <name type="scientific">Papaver atlanticum</name>
    <dbReference type="NCBI Taxonomy" id="357466"/>
    <lineage>
        <taxon>Eukaryota</taxon>
        <taxon>Viridiplantae</taxon>
        <taxon>Streptophyta</taxon>
        <taxon>Embryophyta</taxon>
        <taxon>Tracheophyta</taxon>
        <taxon>Spermatophyta</taxon>
        <taxon>Magnoliopsida</taxon>
        <taxon>Ranunculales</taxon>
        <taxon>Papaveraceae</taxon>
        <taxon>Papaveroideae</taxon>
        <taxon>Papaver</taxon>
    </lineage>
</organism>
<evidence type="ECO:0000313" key="2">
    <source>
        <dbReference type="Proteomes" id="UP001202328"/>
    </source>
</evidence>
<name>A0AAD4SMT2_9MAGN</name>